<gene>
    <name evidence="1" type="ORF">KCG35_11440</name>
</gene>
<dbReference type="RefSeq" id="WP_215819832.1">
    <property type="nucleotide sequence ID" value="NZ_JAGSOY010000023.1"/>
</dbReference>
<organism evidence="1 2">
    <name type="scientific">Zooshikella harenae</name>
    <dbReference type="NCBI Taxonomy" id="2827238"/>
    <lineage>
        <taxon>Bacteria</taxon>
        <taxon>Pseudomonadati</taxon>
        <taxon>Pseudomonadota</taxon>
        <taxon>Gammaproteobacteria</taxon>
        <taxon>Oceanospirillales</taxon>
        <taxon>Zooshikellaceae</taxon>
        <taxon>Zooshikella</taxon>
    </lineage>
</organism>
<dbReference type="Proteomes" id="UP000690515">
    <property type="component" value="Unassembled WGS sequence"/>
</dbReference>
<dbReference type="EMBL" id="JAGSOY010000023">
    <property type="protein sequence ID" value="MBU2711673.1"/>
    <property type="molecule type" value="Genomic_DNA"/>
</dbReference>
<accession>A0ABS5ZCU1</accession>
<keyword evidence="2" id="KW-1185">Reference proteome</keyword>
<reference evidence="1 2" key="1">
    <citation type="submission" date="2021-04" db="EMBL/GenBank/DDBJ databases">
        <authorList>
            <person name="Pira H."/>
            <person name="Risdian C."/>
            <person name="Wink J."/>
        </authorList>
    </citation>
    <scope>NUCLEOTIDE SEQUENCE [LARGE SCALE GENOMIC DNA]</scope>
    <source>
        <strain evidence="1 2">WH53</strain>
    </source>
</reference>
<evidence type="ECO:0000313" key="1">
    <source>
        <dbReference type="EMBL" id="MBU2711673.1"/>
    </source>
</evidence>
<comment type="caution">
    <text evidence="1">The sequence shown here is derived from an EMBL/GenBank/DDBJ whole genome shotgun (WGS) entry which is preliminary data.</text>
</comment>
<evidence type="ECO:0008006" key="3">
    <source>
        <dbReference type="Google" id="ProtNLM"/>
    </source>
</evidence>
<name>A0ABS5ZCU1_9GAMM</name>
<proteinExistence type="predicted"/>
<protein>
    <recommendedName>
        <fullName evidence="3">Tetratricopeptide repeat protein</fullName>
    </recommendedName>
</protein>
<sequence length="202" mass="23292">MKFTENLNLDELFHCALSASEQGDHAQSITLLKECIQQEERAIYYYMLAAEHAEIGLYQYAIEEMTLALEKDPSLWIAKFQLSLLYLTIANIEEAVKVWSELKDSNATNYLRMFSEGLLHIQEGNTAIGIKKLKEGIDVNKENNPLNDDIYNIIQSLEENNENEVPEIIHEDNESELEDRSNKDSAINKIFISKYQQNDNEN</sequence>
<evidence type="ECO:0000313" key="2">
    <source>
        <dbReference type="Proteomes" id="UP000690515"/>
    </source>
</evidence>
<dbReference type="InterPro" id="IPR011990">
    <property type="entry name" value="TPR-like_helical_dom_sf"/>
</dbReference>
<dbReference type="Gene3D" id="1.25.40.10">
    <property type="entry name" value="Tetratricopeptide repeat domain"/>
    <property type="match status" value="1"/>
</dbReference>
<dbReference type="SUPFAM" id="SSF48452">
    <property type="entry name" value="TPR-like"/>
    <property type="match status" value="1"/>
</dbReference>